<dbReference type="AlphaFoldDB" id="A0AAW0EFJ4"/>
<name>A0AAW0EFJ4_9AGAR</name>
<feature type="compositionally biased region" description="Acidic residues" evidence="1">
    <location>
        <begin position="260"/>
        <end position="269"/>
    </location>
</feature>
<feature type="compositionally biased region" description="Basic and acidic residues" evidence="1">
    <location>
        <begin position="371"/>
        <end position="381"/>
    </location>
</feature>
<feature type="compositionally biased region" description="Low complexity" evidence="1">
    <location>
        <begin position="414"/>
        <end position="430"/>
    </location>
</feature>
<evidence type="ECO:0000313" key="3">
    <source>
        <dbReference type="Proteomes" id="UP001362999"/>
    </source>
</evidence>
<proteinExistence type="predicted"/>
<feature type="compositionally biased region" description="Low complexity" evidence="1">
    <location>
        <begin position="272"/>
        <end position="283"/>
    </location>
</feature>
<feature type="region of interest" description="Disordered" evidence="1">
    <location>
        <begin position="408"/>
        <end position="430"/>
    </location>
</feature>
<comment type="caution">
    <text evidence="2">The sequence shown here is derived from an EMBL/GenBank/DDBJ whole genome shotgun (WGS) entry which is preliminary data.</text>
</comment>
<reference evidence="2 3" key="1">
    <citation type="journal article" date="2024" name="J Genomics">
        <title>Draft genome sequencing and assembly of Favolaschia claudopus CIRM-BRFM 2984 isolated from oak limbs.</title>
        <authorList>
            <person name="Navarro D."/>
            <person name="Drula E."/>
            <person name="Chaduli D."/>
            <person name="Cazenave R."/>
            <person name="Ahrendt S."/>
            <person name="Wang J."/>
            <person name="Lipzen A."/>
            <person name="Daum C."/>
            <person name="Barry K."/>
            <person name="Grigoriev I.V."/>
            <person name="Favel A."/>
            <person name="Rosso M.N."/>
            <person name="Martin F."/>
        </authorList>
    </citation>
    <scope>NUCLEOTIDE SEQUENCE [LARGE SCALE GENOMIC DNA]</scope>
    <source>
        <strain evidence="2 3">CIRM-BRFM 2984</strain>
    </source>
</reference>
<accession>A0AAW0EFJ4</accession>
<protein>
    <submittedName>
        <fullName evidence="2">Uncharacterized protein</fullName>
    </submittedName>
</protein>
<evidence type="ECO:0000256" key="1">
    <source>
        <dbReference type="SAM" id="MobiDB-lite"/>
    </source>
</evidence>
<sequence>MQSRLANIETTFNRLAALPSNLNRFNQAFFRQRYSAVQQLAEGLEQTRTGLLKVYADNNAENDALLPDVVVTALVADRILYECGLIMEQLDASILPFRLPDDDNDEDVTAFRRMSATYADRPLSFYRNFRPAPTQRFLHVFFYLATAADPLLQKWRVDDAAVVDVRSFRLPPGVLIWGDLEVLDVKTGTYAVAGRDLNMVGRGRILIFRRIGLTAPDCPSLERREHAALESAHDPASEDSHESDASSPLPPSSPPNYESDSSEEVVEDTDGAHPNSSHSSHSALAHHDATTAPVRATAHSSNDKFDPAEEAVEEADQGHPNSSNPSQPALAHHDPTPALVRATADSVVRVPEQVSQSSLKRAAESEATQEVVKKQRIDDPPARSPSPQTAPVPLSYEERLAIHGGLGQPAFYISSSDPDYPASPDVEILD</sequence>
<organism evidence="2 3">
    <name type="scientific">Favolaschia claudopus</name>
    <dbReference type="NCBI Taxonomy" id="2862362"/>
    <lineage>
        <taxon>Eukaryota</taxon>
        <taxon>Fungi</taxon>
        <taxon>Dikarya</taxon>
        <taxon>Basidiomycota</taxon>
        <taxon>Agaricomycotina</taxon>
        <taxon>Agaricomycetes</taxon>
        <taxon>Agaricomycetidae</taxon>
        <taxon>Agaricales</taxon>
        <taxon>Marasmiineae</taxon>
        <taxon>Mycenaceae</taxon>
        <taxon>Favolaschia</taxon>
    </lineage>
</organism>
<dbReference type="EMBL" id="JAWWNJ010000001">
    <property type="protein sequence ID" value="KAK7063448.1"/>
    <property type="molecule type" value="Genomic_DNA"/>
</dbReference>
<gene>
    <name evidence="2" type="ORF">R3P38DRAFT_2756378</name>
</gene>
<dbReference type="Proteomes" id="UP001362999">
    <property type="component" value="Unassembled WGS sequence"/>
</dbReference>
<feature type="compositionally biased region" description="Basic and acidic residues" evidence="1">
    <location>
        <begin position="224"/>
        <end position="244"/>
    </location>
</feature>
<evidence type="ECO:0000313" key="2">
    <source>
        <dbReference type="EMBL" id="KAK7063448.1"/>
    </source>
</evidence>
<feature type="region of interest" description="Disordered" evidence="1">
    <location>
        <begin position="224"/>
        <end position="396"/>
    </location>
</feature>
<keyword evidence="3" id="KW-1185">Reference proteome</keyword>